<keyword evidence="1" id="KW-0175">Coiled coil</keyword>
<dbReference type="EMBL" id="JAHMHR010000172">
    <property type="protein sequence ID" value="KAK1656512.1"/>
    <property type="molecule type" value="Genomic_DNA"/>
</dbReference>
<keyword evidence="3" id="KW-1185">Reference proteome</keyword>
<feature type="non-terminal residue" evidence="2">
    <location>
        <position position="78"/>
    </location>
</feature>
<dbReference type="Gene3D" id="1.20.58.130">
    <property type="match status" value="1"/>
</dbReference>
<dbReference type="GeneID" id="85452255"/>
<gene>
    <name evidence="2" type="ORF">BDP55DRAFT_513250</name>
</gene>
<dbReference type="AlphaFoldDB" id="A0AAJ0A7M1"/>
<dbReference type="RefSeq" id="XP_060421276.1">
    <property type="nucleotide sequence ID" value="XM_060567729.1"/>
</dbReference>
<evidence type="ECO:0000313" key="2">
    <source>
        <dbReference type="EMBL" id="KAK1656512.1"/>
    </source>
</evidence>
<proteinExistence type="predicted"/>
<feature type="coiled-coil region" evidence="1">
    <location>
        <begin position="23"/>
        <end position="57"/>
    </location>
</feature>
<feature type="non-terminal residue" evidence="2">
    <location>
        <position position="1"/>
    </location>
</feature>
<protein>
    <submittedName>
        <fullName evidence="2">Uncharacterized protein</fullName>
    </submittedName>
</protein>
<organism evidence="2 3">
    <name type="scientific">Colletotrichum godetiae</name>
    <dbReference type="NCBI Taxonomy" id="1209918"/>
    <lineage>
        <taxon>Eukaryota</taxon>
        <taxon>Fungi</taxon>
        <taxon>Dikarya</taxon>
        <taxon>Ascomycota</taxon>
        <taxon>Pezizomycotina</taxon>
        <taxon>Sordariomycetes</taxon>
        <taxon>Hypocreomycetidae</taxon>
        <taxon>Glomerellales</taxon>
        <taxon>Glomerellaceae</taxon>
        <taxon>Colletotrichum</taxon>
        <taxon>Colletotrichum acutatum species complex</taxon>
    </lineage>
</organism>
<name>A0AAJ0A7M1_9PEZI</name>
<comment type="caution">
    <text evidence="2">The sequence shown here is derived from an EMBL/GenBank/DDBJ whole genome shotgun (WGS) entry which is preliminary data.</text>
</comment>
<evidence type="ECO:0000256" key="1">
    <source>
        <dbReference type="SAM" id="Coils"/>
    </source>
</evidence>
<accession>A0AAJ0A7M1</accession>
<evidence type="ECO:0000313" key="3">
    <source>
        <dbReference type="Proteomes" id="UP001224890"/>
    </source>
</evidence>
<sequence length="78" mass="9144">IKNVQQELKNNIGLVRQEIGHVKQELKNDIGLVKQELKEFKDNVKAQYQRLEAQIRQSHAYMRNNALRNPTLPIRPVV</sequence>
<dbReference type="Proteomes" id="UP001224890">
    <property type="component" value="Unassembled WGS sequence"/>
</dbReference>
<reference evidence="2" key="1">
    <citation type="submission" date="2021-06" db="EMBL/GenBank/DDBJ databases">
        <title>Comparative genomics, transcriptomics and evolutionary studies reveal genomic signatures of adaptation to plant cell wall in hemibiotrophic fungi.</title>
        <authorList>
            <consortium name="DOE Joint Genome Institute"/>
            <person name="Baroncelli R."/>
            <person name="Diaz J.F."/>
            <person name="Benocci T."/>
            <person name="Peng M."/>
            <person name="Battaglia E."/>
            <person name="Haridas S."/>
            <person name="Andreopoulos W."/>
            <person name="Labutti K."/>
            <person name="Pangilinan J."/>
            <person name="Floch G.L."/>
            <person name="Makela M.R."/>
            <person name="Henrissat B."/>
            <person name="Grigoriev I.V."/>
            <person name="Crouch J.A."/>
            <person name="De Vries R.P."/>
            <person name="Sukno S.A."/>
            <person name="Thon M.R."/>
        </authorList>
    </citation>
    <scope>NUCLEOTIDE SEQUENCE</scope>
    <source>
        <strain evidence="2">CBS 193.32</strain>
    </source>
</reference>